<dbReference type="SMART" id="SM01117">
    <property type="entry name" value="Cyt-b5"/>
    <property type="match status" value="1"/>
</dbReference>
<dbReference type="InterPro" id="IPR050668">
    <property type="entry name" value="Cytochrome_b5"/>
</dbReference>
<accession>A0ABN2L4Y6</accession>
<reference evidence="8 9" key="1">
    <citation type="journal article" date="2019" name="Int. J. Syst. Evol. Microbiol.">
        <title>The Global Catalogue of Microorganisms (GCM) 10K type strain sequencing project: providing services to taxonomists for standard genome sequencing and annotation.</title>
        <authorList>
            <consortium name="The Broad Institute Genomics Platform"/>
            <consortium name="The Broad Institute Genome Sequencing Center for Infectious Disease"/>
            <person name="Wu L."/>
            <person name="Ma J."/>
        </authorList>
    </citation>
    <scope>NUCLEOTIDE SEQUENCE [LARGE SCALE GENOMIC DNA]</scope>
    <source>
        <strain evidence="8 9">JCM 15591</strain>
    </source>
</reference>
<organism evidence="8 9">
    <name type="scientific">Nostocoides vanveenii</name>
    <dbReference type="NCBI Taxonomy" id="330835"/>
    <lineage>
        <taxon>Bacteria</taxon>
        <taxon>Bacillati</taxon>
        <taxon>Actinomycetota</taxon>
        <taxon>Actinomycetes</taxon>
        <taxon>Micrococcales</taxon>
        <taxon>Intrasporangiaceae</taxon>
        <taxon>Nostocoides</taxon>
    </lineage>
</organism>
<dbReference type="SUPFAM" id="SSF55856">
    <property type="entry name" value="Cytochrome b5-like heme/steroid binding domain"/>
    <property type="match status" value="1"/>
</dbReference>
<feature type="region of interest" description="Disordered" evidence="5">
    <location>
        <begin position="155"/>
        <end position="187"/>
    </location>
</feature>
<feature type="domain" description="Cytochrome b5 heme-binding" evidence="7">
    <location>
        <begin position="189"/>
        <end position="266"/>
    </location>
</feature>
<feature type="transmembrane region" description="Helical" evidence="6">
    <location>
        <begin position="45"/>
        <end position="67"/>
    </location>
</feature>
<dbReference type="Gene3D" id="3.10.120.10">
    <property type="entry name" value="Cytochrome b5-like heme/steroid binding domain"/>
    <property type="match status" value="1"/>
</dbReference>
<gene>
    <name evidence="8" type="ORF">GCM10009810_35600</name>
</gene>
<keyword evidence="9" id="KW-1185">Reference proteome</keyword>
<dbReference type="PANTHER" id="PTHR19359">
    <property type="entry name" value="CYTOCHROME B5"/>
    <property type="match status" value="1"/>
</dbReference>
<evidence type="ECO:0000256" key="2">
    <source>
        <dbReference type="ARBA" id="ARBA00022723"/>
    </source>
</evidence>
<comment type="caution">
    <text evidence="8">The sequence shown here is derived from an EMBL/GenBank/DDBJ whole genome shotgun (WGS) entry which is preliminary data.</text>
</comment>
<dbReference type="PRINTS" id="PR00363">
    <property type="entry name" value="CYTOCHROMEB5"/>
</dbReference>
<keyword evidence="1" id="KW-0349">Heme</keyword>
<dbReference type="PROSITE" id="PS50255">
    <property type="entry name" value="CYTOCHROME_B5_2"/>
    <property type="match status" value="1"/>
</dbReference>
<dbReference type="InterPro" id="IPR036400">
    <property type="entry name" value="Cyt_B5-like_heme/steroid_sf"/>
</dbReference>
<proteinExistence type="inferred from homology"/>
<protein>
    <recommendedName>
        <fullName evidence="7">Cytochrome b5 heme-binding domain-containing protein</fullName>
    </recommendedName>
</protein>
<keyword evidence="6" id="KW-0812">Transmembrane</keyword>
<dbReference type="RefSeq" id="WP_344068888.1">
    <property type="nucleotide sequence ID" value="NZ_BAAAPN010000104.1"/>
</dbReference>
<comment type="similarity">
    <text evidence="4">Belongs to the cytochrome b5 family.</text>
</comment>
<evidence type="ECO:0000256" key="1">
    <source>
        <dbReference type="ARBA" id="ARBA00022617"/>
    </source>
</evidence>
<dbReference type="Proteomes" id="UP001501475">
    <property type="component" value="Unassembled WGS sequence"/>
</dbReference>
<evidence type="ECO:0000313" key="8">
    <source>
        <dbReference type="EMBL" id="GAA1775439.1"/>
    </source>
</evidence>
<dbReference type="InterPro" id="IPR001199">
    <property type="entry name" value="Cyt_B5-like_heme/steroid-bd"/>
</dbReference>
<evidence type="ECO:0000256" key="6">
    <source>
        <dbReference type="SAM" id="Phobius"/>
    </source>
</evidence>
<sequence>MDSVFDTIAGLPIHPLVVHAVVMLLPLSAIGLIACVLRPAWRQRFGILVVLGALGGAVAAWVAAQSGEQLAARVGEPADHAKWGDRLVPLAFAFGLITLFWYVAQRRSESGTGAGRVLGIVGALLALGVMGVTVLVGHTGATAAWAGKITSTPSGAGASSTATSSSTPSPSSTSPTSSSTTSAPSSSSSSALTLAVVATHKTQADCWAAINDKVYNLTDWIGQHPGGAEKIIGLCGTDATSAFAAQHGSQREPNERLAQFLVGTLAG</sequence>
<evidence type="ECO:0000256" key="5">
    <source>
        <dbReference type="SAM" id="MobiDB-lite"/>
    </source>
</evidence>
<keyword evidence="6" id="KW-0472">Membrane</keyword>
<dbReference type="InterPro" id="IPR019251">
    <property type="entry name" value="DUF2231_TM"/>
</dbReference>
<evidence type="ECO:0000259" key="7">
    <source>
        <dbReference type="PROSITE" id="PS50255"/>
    </source>
</evidence>
<keyword evidence="2" id="KW-0479">Metal-binding</keyword>
<dbReference type="Pfam" id="PF00173">
    <property type="entry name" value="Cyt-b5"/>
    <property type="match status" value="1"/>
</dbReference>
<keyword evidence="3" id="KW-0408">Iron</keyword>
<feature type="transmembrane region" description="Helical" evidence="6">
    <location>
        <begin position="116"/>
        <end position="136"/>
    </location>
</feature>
<feature type="transmembrane region" description="Helical" evidence="6">
    <location>
        <begin position="87"/>
        <end position="104"/>
    </location>
</feature>
<keyword evidence="6" id="KW-1133">Transmembrane helix</keyword>
<feature type="transmembrane region" description="Helical" evidence="6">
    <location>
        <begin position="16"/>
        <end position="38"/>
    </location>
</feature>
<name>A0ABN2L4Y6_9MICO</name>
<evidence type="ECO:0000256" key="4">
    <source>
        <dbReference type="ARBA" id="ARBA00038168"/>
    </source>
</evidence>
<dbReference type="Pfam" id="PF09990">
    <property type="entry name" value="DUF2231"/>
    <property type="match status" value="1"/>
</dbReference>
<evidence type="ECO:0000256" key="3">
    <source>
        <dbReference type="ARBA" id="ARBA00023004"/>
    </source>
</evidence>
<dbReference type="EMBL" id="BAAAPN010000104">
    <property type="protein sequence ID" value="GAA1775439.1"/>
    <property type="molecule type" value="Genomic_DNA"/>
</dbReference>
<evidence type="ECO:0000313" key="9">
    <source>
        <dbReference type="Proteomes" id="UP001501475"/>
    </source>
</evidence>